<dbReference type="InterPro" id="IPR036522">
    <property type="entry name" value="MoaC_sf"/>
</dbReference>
<comment type="pathway">
    <text evidence="2 6">Cofactor biosynthesis; molybdopterin biosynthesis.</text>
</comment>
<dbReference type="PANTHER" id="PTHR22960">
    <property type="entry name" value="MOLYBDOPTERIN COFACTOR SYNTHESIS PROTEIN A"/>
    <property type="match status" value="1"/>
</dbReference>
<dbReference type="AlphaFoldDB" id="A0A956NC53"/>
<name>A0A956NC53_UNCEI</name>
<dbReference type="Proteomes" id="UP000739538">
    <property type="component" value="Unassembled WGS sequence"/>
</dbReference>
<reference evidence="9" key="2">
    <citation type="journal article" date="2021" name="Microbiome">
        <title>Successional dynamics and alternative stable states in a saline activated sludge microbial community over 9 years.</title>
        <authorList>
            <person name="Wang Y."/>
            <person name="Ye J."/>
            <person name="Ju F."/>
            <person name="Liu L."/>
            <person name="Boyd J.A."/>
            <person name="Deng Y."/>
            <person name="Parks D.H."/>
            <person name="Jiang X."/>
            <person name="Yin X."/>
            <person name="Woodcroft B.J."/>
            <person name="Tyson G.W."/>
            <person name="Hugenholtz P."/>
            <person name="Polz M.F."/>
            <person name="Zhang T."/>
        </authorList>
    </citation>
    <scope>NUCLEOTIDE SEQUENCE</scope>
    <source>
        <strain evidence="9">HKST-UBA02</strain>
    </source>
</reference>
<dbReference type="PANTHER" id="PTHR22960:SF29">
    <property type="entry name" value="CYCLIC PYRANOPTERIN MONOPHOSPHATE SYNTHASE"/>
    <property type="match status" value="1"/>
</dbReference>
<dbReference type="Gene3D" id="3.30.70.640">
    <property type="entry name" value="Molybdopterin cofactor biosynthesis C (MoaC) domain"/>
    <property type="match status" value="1"/>
</dbReference>
<evidence type="ECO:0000256" key="6">
    <source>
        <dbReference type="HAMAP-Rule" id="MF_01224"/>
    </source>
</evidence>
<feature type="compositionally biased region" description="Basic and acidic residues" evidence="7">
    <location>
        <begin position="7"/>
        <end position="40"/>
    </location>
</feature>
<evidence type="ECO:0000259" key="8">
    <source>
        <dbReference type="Pfam" id="PF01967"/>
    </source>
</evidence>
<dbReference type="SUPFAM" id="SSF55040">
    <property type="entry name" value="Molybdenum cofactor biosynthesis protein C, MoaC"/>
    <property type="match status" value="1"/>
</dbReference>
<dbReference type="InterPro" id="IPR047594">
    <property type="entry name" value="MoaC_bact/euk"/>
</dbReference>
<dbReference type="InterPro" id="IPR050105">
    <property type="entry name" value="MoCo_biosynth_MoaA/MoaC"/>
</dbReference>
<dbReference type="NCBIfam" id="NF006870">
    <property type="entry name" value="PRK09364.1"/>
    <property type="match status" value="1"/>
</dbReference>
<gene>
    <name evidence="6 9" type="primary">moaC</name>
    <name evidence="9" type="ORF">KDA27_10890</name>
</gene>
<keyword evidence="4 6" id="KW-0501">Molybdenum cofactor biosynthesis</keyword>
<evidence type="ECO:0000313" key="10">
    <source>
        <dbReference type="Proteomes" id="UP000739538"/>
    </source>
</evidence>
<feature type="binding site" evidence="6">
    <location>
        <begin position="155"/>
        <end position="156"/>
    </location>
    <ligand>
        <name>substrate</name>
    </ligand>
</feature>
<comment type="similarity">
    <text evidence="6">Belongs to the MoaC family.</text>
</comment>
<comment type="subunit">
    <text evidence="6">Homohexamer; trimer of dimers.</text>
</comment>
<evidence type="ECO:0000256" key="4">
    <source>
        <dbReference type="ARBA" id="ARBA00023150"/>
    </source>
</evidence>
<evidence type="ECO:0000256" key="5">
    <source>
        <dbReference type="ARBA" id="ARBA00023239"/>
    </source>
</evidence>
<comment type="caution">
    <text evidence="9">The sequence shown here is derived from an EMBL/GenBank/DDBJ whole genome shotgun (WGS) entry which is preliminary data.</text>
</comment>
<keyword evidence="5 6" id="KW-0456">Lyase</keyword>
<sequence>MTNETGGDERDRGAEDDRVDEHDHGDARDAPDAPDHDAAQAHDGGLELSHVDRHGGVRMVDVGEKAETRRRAVAEARVWIGPAAATTVERNQVAKGNVLEVARIAGIQGAKRTSELIPLCHPLPLDHVGVECRLDGEEITILAEASVFGRTGVEMEAMTAATVAALTVYDMLKAVEKRIEIRAVRLLEKSGGRSGTFRRES</sequence>
<dbReference type="GO" id="GO:0006777">
    <property type="term" value="P:Mo-molybdopterin cofactor biosynthetic process"/>
    <property type="evidence" value="ECO:0007669"/>
    <property type="project" value="UniProtKB-UniRule"/>
</dbReference>
<dbReference type="CDD" id="cd01420">
    <property type="entry name" value="MoaC_PE"/>
    <property type="match status" value="1"/>
</dbReference>
<comment type="function">
    <text evidence="6">Catalyzes the conversion of (8S)-3',8-cyclo-7,8-dihydroguanosine 5'-triphosphate to cyclic pyranopterin monophosphate (cPMP).</text>
</comment>
<proteinExistence type="inferred from homology"/>
<protein>
    <recommendedName>
        <fullName evidence="3 6">Cyclic pyranopterin monophosphate synthase</fullName>
        <ecNumber evidence="3 6">4.6.1.17</ecNumber>
    </recommendedName>
    <alternativeName>
        <fullName evidence="6">Molybdenum cofactor biosynthesis protein C</fullName>
    </alternativeName>
</protein>
<accession>A0A956NC53</accession>
<feature type="active site" evidence="6">
    <location>
        <position position="170"/>
    </location>
</feature>
<evidence type="ECO:0000256" key="2">
    <source>
        <dbReference type="ARBA" id="ARBA00005046"/>
    </source>
</evidence>
<feature type="domain" description="Molybdopterin cofactor biosynthesis C (MoaC)" evidence="8">
    <location>
        <begin position="59"/>
        <end position="192"/>
    </location>
</feature>
<dbReference type="HAMAP" id="MF_01224_B">
    <property type="entry name" value="MoaC_B"/>
    <property type="match status" value="1"/>
</dbReference>
<dbReference type="NCBIfam" id="TIGR00581">
    <property type="entry name" value="moaC"/>
    <property type="match status" value="1"/>
</dbReference>
<comment type="catalytic activity">
    <reaction evidence="1 6">
        <text>(8S)-3',8-cyclo-7,8-dihydroguanosine 5'-triphosphate = cyclic pyranopterin phosphate + diphosphate</text>
        <dbReference type="Rhea" id="RHEA:49580"/>
        <dbReference type="ChEBI" id="CHEBI:33019"/>
        <dbReference type="ChEBI" id="CHEBI:59648"/>
        <dbReference type="ChEBI" id="CHEBI:131766"/>
        <dbReference type="EC" id="4.6.1.17"/>
    </reaction>
</comment>
<feature type="region of interest" description="Disordered" evidence="7">
    <location>
        <begin position="1"/>
        <end position="41"/>
    </location>
</feature>
<dbReference type="EC" id="4.6.1.17" evidence="3 6"/>
<evidence type="ECO:0000256" key="3">
    <source>
        <dbReference type="ARBA" id="ARBA00012575"/>
    </source>
</evidence>
<dbReference type="GO" id="GO:0061799">
    <property type="term" value="F:cyclic pyranopterin monophosphate synthase activity"/>
    <property type="evidence" value="ECO:0007669"/>
    <property type="project" value="UniProtKB-UniRule"/>
</dbReference>
<evidence type="ECO:0000256" key="1">
    <source>
        <dbReference type="ARBA" id="ARBA00001637"/>
    </source>
</evidence>
<dbReference type="EMBL" id="JAGQHS010000048">
    <property type="protein sequence ID" value="MCA9756296.1"/>
    <property type="molecule type" value="Genomic_DNA"/>
</dbReference>
<evidence type="ECO:0000256" key="7">
    <source>
        <dbReference type="SAM" id="MobiDB-lite"/>
    </source>
</evidence>
<reference evidence="9" key="1">
    <citation type="submission" date="2020-04" db="EMBL/GenBank/DDBJ databases">
        <authorList>
            <person name="Zhang T."/>
        </authorList>
    </citation>
    <scope>NUCLEOTIDE SEQUENCE</scope>
    <source>
        <strain evidence="9">HKST-UBA02</strain>
    </source>
</reference>
<organism evidence="9 10">
    <name type="scientific">Eiseniibacteriota bacterium</name>
    <dbReference type="NCBI Taxonomy" id="2212470"/>
    <lineage>
        <taxon>Bacteria</taxon>
        <taxon>Candidatus Eiseniibacteriota</taxon>
    </lineage>
</organism>
<feature type="binding site" evidence="6">
    <location>
        <begin position="119"/>
        <end position="121"/>
    </location>
    <ligand>
        <name>substrate</name>
    </ligand>
</feature>
<dbReference type="InterPro" id="IPR002820">
    <property type="entry name" value="Mopterin_CF_biosynth-C_dom"/>
</dbReference>
<dbReference type="Pfam" id="PF01967">
    <property type="entry name" value="MoaC"/>
    <property type="match status" value="1"/>
</dbReference>
<evidence type="ECO:0000313" key="9">
    <source>
        <dbReference type="EMBL" id="MCA9756296.1"/>
    </source>
</evidence>
<dbReference type="InterPro" id="IPR023045">
    <property type="entry name" value="MoaC"/>
</dbReference>